<protein>
    <recommendedName>
        <fullName evidence="2">HEPN domain-containing protein</fullName>
    </recommendedName>
</protein>
<dbReference type="InterPro" id="IPR052226">
    <property type="entry name" value="UPF0332_toxin"/>
</dbReference>
<proteinExistence type="inferred from homology"/>
<dbReference type="EMBL" id="PFJK01000303">
    <property type="protein sequence ID" value="PIX76598.1"/>
    <property type="molecule type" value="Genomic_DNA"/>
</dbReference>
<dbReference type="AlphaFoldDB" id="A0A2M7M1P9"/>
<name>A0A2M7M1P9_9BACT</name>
<organism evidence="3 4">
    <name type="scientific">bacterium (Candidatus Ratteibacteria) CG_4_10_14_3_um_filter_41_18</name>
    <dbReference type="NCBI Taxonomy" id="2014287"/>
    <lineage>
        <taxon>Bacteria</taxon>
        <taxon>Candidatus Ratteibacteria</taxon>
    </lineage>
</organism>
<evidence type="ECO:0000256" key="1">
    <source>
        <dbReference type="ARBA" id="ARBA00038248"/>
    </source>
</evidence>
<dbReference type="PANTHER" id="PTHR36565:SF5">
    <property type="entry name" value="TOXIN MJ0605-RELATED"/>
    <property type="match status" value="1"/>
</dbReference>
<sequence length="73" mass="8486">MAFKYKECIEKGLLRKIPPSKDKSLRSIKKAERWLEEAEKTFKTDSLNSSVLASYMVMFHSARAILFFEGLIK</sequence>
<comment type="similarity">
    <text evidence="1">Belongs to the UPF0332 family.</text>
</comment>
<evidence type="ECO:0000313" key="4">
    <source>
        <dbReference type="Proteomes" id="UP000229703"/>
    </source>
</evidence>
<dbReference type="Proteomes" id="UP000229703">
    <property type="component" value="Unassembled WGS sequence"/>
</dbReference>
<gene>
    <name evidence="3" type="ORF">COZ37_07085</name>
</gene>
<feature type="domain" description="HEPN" evidence="2">
    <location>
        <begin position="27"/>
        <end position="70"/>
    </location>
</feature>
<dbReference type="InterPro" id="IPR007842">
    <property type="entry name" value="HEPN_dom"/>
</dbReference>
<evidence type="ECO:0000259" key="2">
    <source>
        <dbReference type="Pfam" id="PF05168"/>
    </source>
</evidence>
<dbReference type="Gene3D" id="1.20.120.330">
    <property type="entry name" value="Nucleotidyltransferases domain 2"/>
    <property type="match status" value="1"/>
</dbReference>
<reference evidence="4" key="1">
    <citation type="submission" date="2017-09" db="EMBL/GenBank/DDBJ databases">
        <title>Depth-based differentiation of microbial function through sediment-hosted aquifers and enrichment of novel symbionts in the deep terrestrial subsurface.</title>
        <authorList>
            <person name="Probst A.J."/>
            <person name="Ladd B."/>
            <person name="Jarett J.K."/>
            <person name="Geller-Mcgrath D.E."/>
            <person name="Sieber C.M.K."/>
            <person name="Emerson J.B."/>
            <person name="Anantharaman K."/>
            <person name="Thomas B.C."/>
            <person name="Malmstrom R."/>
            <person name="Stieglmeier M."/>
            <person name="Klingl A."/>
            <person name="Woyke T."/>
            <person name="Ryan C.M."/>
            <person name="Banfield J.F."/>
        </authorList>
    </citation>
    <scope>NUCLEOTIDE SEQUENCE [LARGE SCALE GENOMIC DNA]</scope>
</reference>
<dbReference type="PANTHER" id="PTHR36565">
    <property type="entry name" value="UPF0332 PROTEIN TM_1000"/>
    <property type="match status" value="1"/>
</dbReference>
<comment type="caution">
    <text evidence="3">The sequence shown here is derived from an EMBL/GenBank/DDBJ whole genome shotgun (WGS) entry which is preliminary data.</text>
</comment>
<evidence type="ECO:0000313" key="3">
    <source>
        <dbReference type="EMBL" id="PIX76598.1"/>
    </source>
</evidence>
<dbReference type="Pfam" id="PF05168">
    <property type="entry name" value="HEPN"/>
    <property type="match status" value="1"/>
</dbReference>
<accession>A0A2M7M1P9</accession>